<name>A0AAN6UFQ7_9PEZI</name>
<evidence type="ECO:0008006" key="4">
    <source>
        <dbReference type="Google" id="ProtNLM"/>
    </source>
</evidence>
<evidence type="ECO:0000313" key="3">
    <source>
        <dbReference type="Proteomes" id="UP001304895"/>
    </source>
</evidence>
<reference evidence="2" key="2">
    <citation type="submission" date="2023-05" db="EMBL/GenBank/DDBJ databases">
        <authorList>
            <consortium name="Lawrence Berkeley National Laboratory"/>
            <person name="Steindorff A."/>
            <person name="Hensen N."/>
            <person name="Bonometti L."/>
            <person name="Westerberg I."/>
            <person name="Brannstrom I.O."/>
            <person name="Guillou S."/>
            <person name="Cros-Aarteil S."/>
            <person name="Calhoun S."/>
            <person name="Haridas S."/>
            <person name="Kuo A."/>
            <person name="Mondo S."/>
            <person name="Pangilinan J."/>
            <person name="Riley R."/>
            <person name="Labutti K."/>
            <person name="Andreopoulos B."/>
            <person name="Lipzen A."/>
            <person name="Chen C."/>
            <person name="Yanf M."/>
            <person name="Daum C."/>
            <person name="Ng V."/>
            <person name="Clum A."/>
            <person name="Ohm R."/>
            <person name="Martin F."/>
            <person name="Silar P."/>
            <person name="Natvig D."/>
            <person name="Lalanne C."/>
            <person name="Gautier V."/>
            <person name="Ament-Velasquez S.L."/>
            <person name="Kruys A."/>
            <person name="Hutchinson M.I."/>
            <person name="Powell A.J."/>
            <person name="Barry K."/>
            <person name="Miller A.N."/>
            <person name="Grigoriev I.V."/>
            <person name="Debuchy R."/>
            <person name="Gladieux P."/>
            <person name="Thoren M.H."/>
            <person name="Johannesson H."/>
        </authorList>
    </citation>
    <scope>NUCLEOTIDE SEQUENCE</scope>
    <source>
        <strain evidence="2">CBS 123565</strain>
    </source>
</reference>
<dbReference type="Proteomes" id="UP001304895">
    <property type="component" value="Unassembled WGS sequence"/>
</dbReference>
<accession>A0AAN6UFQ7</accession>
<evidence type="ECO:0000313" key="2">
    <source>
        <dbReference type="EMBL" id="KAK4132162.1"/>
    </source>
</evidence>
<reference evidence="2" key="1">
    <citation type="journal article" date="2023" name="Mol. Phylogenet. Evol.">
        <title>Genome-scale phylogeny and comparative genomics of the fungal order Sordariales.</title>
        <authorList>
            <person name="Hensen N."/>
            <person name="Bonometti L."/>
            <person name="Westerberg I."/>
            <person name="Brannstrom I.O."/>
            <person name="Guillou S."/>
            <person name="Cros-Aarteil S."/>
            <person name="Calhoun S."/>
            <person name="Haridas S."/>
            <person name="Kuo A."/>
            <person name="Mondo S."/>
            <person name="Pangilinan J."/>
            <person name="Riley R."/>
            <person name="LaButti K."/>
            <person name="Andreopoulos B."/>
            <person name="Lipzen A."/>
            <person name="Chen C."/>
            <person name="Yan M."/>
            <person name="Daum C."/>
            <person name="Ng V."/>
            <person name="Clum A."/>
            <person name="Steindorff A."/>
            <person name="Ohm R.A."/>
            <person name="Martin F."/>
            <person name="Silar P."/>
            <person name="Natvig D.O."/>
            <person name="Lalanne C."/>
            <person name="Gautier V."/>
            <person name="Ament-Velasquez S.L."/>
            <person name="Kruys A."/>
            <person name="Hutchinson M.I."/>
            <person name="Powell A.J."/>
            <person name="Barry K."/>
            <person name="Miller A.N."/>
            <person name="Grigoriev I.V."/>
            <person name="Debuchy R."/>
            <person name="Gladieux P."/>
            <person name="Hiltunen Thoren M."/>
            <person name="Johannesson H."/>
        </authorList>
    </citation>
    <scope>NUCLEOTIDE SEQUENCE</scope>
    <source>
        <strain evidence="2">CBS 123565</strain>
    </source>
</reference>
<feature type="chain" id="PRO_5042821864" description="Secreted protein" evidence="1">
    <location>
        <begin position="22"/>
        <end position="92"/>
    </location>
</feature>
<evidence type="ECO:0000256" key="1">
    <source>
        <dbReference type="SAM" id="SignalP"/>
    </source>
</evidence>
<gene>
    <name evidence="2" type="ORF">BT67DRAFT_92068</name>
</gene>
<protein>
    <recommendedName>
        <fullName evidence="4">Secreted protein</fullName>
    </recommendedName>
</protein>
<feature type="signal peptide" evidence="1">
    <location>
        <begin position="1"/>
        <end position="21"/>
    </location>
</feature>
<proteinExistence type="predicted"/>
<keyword evidence="3" id="KW-1185">Reference proteome</keyword>
<comment type="caution">
    <text evidence="2">The sequence shown here is derived from an EMBL/GenBank/DDBJ whole genome shotgun (WGS) entry which is preliminary data.</text>
</comment>
<dbReference type="EMBL" id="MU853419">
    <property type="protein sequence ID" value="KAK4132162.1"/>
    <property type="molecule type" value="Genomic_DNA"/>
</dbReference>
<organism evidence="2 3">
    <name type="scientific">Trichocladium antarcticum</name>
    <dbReference type="NCBI Taxonomy" id="1450529"/>
    <lineage>
        <taxon>Eukaryota</taxon>
        <taxon>Fungi</taxon>
        <taxon>Dikarya</taxon>
        <taxon>Ascomycota</taxon>
        <taxon>Pezizomycotina</taxon>
        <taxon>Sordariomycetes</taxon>
        <taxon>Sordariomycetidae</taxon>
        <taxon>Sordariales</taxon>
        <taxon>Chaetomiaceae</taxon>
        <taxon>Trichocladium</taxon>
    </lineage>
</organism>
<dbReference type="AlphaFoldDB" id="A0AAN6UFQ7"/>
<sequence length="92" mass="9796">MGWLVLVAVLIVVVMVGVVGGDARGGSGRVSRSYIACNSDVTSSVVADSLLALLNLYVVQCRTTWRRYQSRPRVSAMPNVFKHCSGPKAEGG</sequence>
<keyword evidence="1" id="KW-0732">Signal</keyword>